<dbReference type="GO" id="GO:0008881">
    <property type="term" value="F:glutamate racemase activity"/>
    <property type="evidence" value="ECO:0007669"/>
    <property type="project" value="UniProtKB-UniRule"/>
</dbReference>
<accession>Q0AZR9</accession>
<dbReference type="SUPFAM" id="SSF53681">
    <property type="entry name" value="Aspartate/glutamate racemase"/>
    <property type="match status" value="2"/>
</dbReference>
<dbReference type="InterPro" id="IPR001920">
    <property type="entry name" value="Asp/Glu_race"/>
</dbReference>
<evidence type="ECO:0000256" key="5">
    <source>
        <dbReference type="ARBA" id="ARBA00023235"/>
    </source>
</evidence>
<feature type="binding site" evidence="7">
    <location>
        <begin position="43"/>
        <end position="44"/>
    </location>
    <ligand>
        <name>substrate</name>
    </ligand>
</feature>
<keyword evidence="5 7" id="KW-0413">Isomerase</keyword>
<feature type="binding site" evidence="7">
    <location>
        <begin position="186"/>
        <end position="187"/>
    </location>
    <ligand>
        <name>substrate</name>
    </ligand>
</feature>
<evidence type="ECO:0000256" key="2">
    <source>
        <dbReference type="ARBA" id="ARBA00013090"/>
    </source>
</evidence>
<evidence type="ECO:0000313" key="9">
    <source>
        <dbReference type="Proteomes" id="UP000001968"/>
    </source>
</evidence>
<comment type="caution">
    <text evidence="7">Lacks conserved residue(s) required for the propagation of feature annotation.</text>
</comment>
<reference evidence="9" key="1">
    <citation type="journal article" date="2010" name="Environ. Microbiol.">
        <title>The genome of Syntrophomonas wolfei: new insights into syntrophic metabolism and biohydrogen production.</title>
        <authorList>
            <person name="Sieber J.R."/>
            <person name="Sims D.R."/>
            <person name="Han C."/>
            <person name="Kim E."/>
            <person name="Lykidis A."/>
            <person name="Lapidus A.L."/>
            <person name="McDonnald E."/>
            <person name="Rohlin L."/>
            <person name="Culley D.E."/>
            <person name="Gunsalus R."/>
            <person name="McInerney M.J."/>
        </authorList>
    </citation>
    <scope>NUCLEOTIDE SEQUENCE [LARGE SCALE GENOMIC DNA]</scope>
    <source>
        <strain evidence="9">DSM 2245B / Goettingen</strain>
    </source>
</reference>
<feature type="active site" description="Proton donor/acceptor" evidence="7">
    <location>
        <position position="74"/>
    </location>
</feature>
<dbReference type="GO" id="GO:0008360">
    <property type="term" value="P:regulation of cell shape"/>
    <property type="evidence" value="ECO:0007669"/>
    <property type="project" value="UniProtKB-KW"/>
</dbReference>
<dbReference type="AlphaFoldDB" id="Q0AZR9"/>
<dbReference type="HOGENOM" id="CLU_052344_0_2_9"/>
<evidence type="ECO:0000256" key="3">
    <source>
        <dbReference type="ARBA" id="ARBA00022960"/>
    </source>
</evidence>
<dbReference type="UniPathway" id="UPA00219"/>
<feature type="binding site" evidence="7">
    <location>
        <begin position="11"/>
        <end position="12"/>
    </location>
    <ligand>
        <name>substrate</name>
    </ligand>
</feature>
<organism evidence="8 9">
    <name type="scientific">Syntrophomonas wolfei subsp. wolfei (strain DSM 2245B / Goettingen)</name>
    <dbReference type="NCBI Taxonomy" id="335541"/>
    <lineage>
        <taxon>Bacteria</taxon>
        <taxon>Bacillati</taxon>
        <taxon>Bacillota</taxon>
        <taxon>Clostridia</taxon>
        <taxon>Eubacteriales</taxon>
        <taxon>Syntrophomonadaceae</taxon>
        <taxon>Syntrophomonas</taxon>
    </lineage>
</organism>
<dbReference type="InterPro" id="IPR004391">
    <property type="entry name" value="Glu_race"/>
</dbReference>
<dbReference type="KEGG" id="swo:Swol_0449"/>
<dbReference type="EMBL" id="CP000448">
    <property type="protein sequence ID" value="ABI67785.1"/>
    <property type="molecule type" value="Genomic_DNA"/>
</dbReference>
<dbReference type="PANTHER" id="PTHR21198:SF2">
    <property type="entry name" value="GLUTAMATE RACEMASE"/>
    <property type="match status" value="1"/>
</dbReference>
<evidence type="ECO:0000256" key="6">
    <source>
        <dbReference type="ARBA" id="ARBA00023316"/>
    </source>
</evidence>
<gene>
    <name evidence="7" type="primary">murI</name>
    <name evidence="8" type="ordered locus">Swol_0449</name>
</gene>
<feature type="active site" description="Proton donor/acceptor" evidence="7">
    <location>
        <position position="185"/>
    </location>
</feature>
<dbReference type="PANTHER" id="PTHR21198">
    <property type="entry name" value="GLUTAMATE RACEMASE"/>
    <property type="match status" value="1"/>
</dbReference>
<dbReference type="NCBIfam" id="TIGR00067">
    <property type="entry name" value="glut_race"/>
    <property type="match status" value="1"/>
</dbReference>
<dbReference type="PROSITE" id="PS00924">
    <property type="entry name" value="ASP_GLU_RACEMASE_2"/>
    <property type="match status" value="1"/>
</dbReference>
<name>Q0AZR9_SYNWW</name>
<evidence type="ECO:0000256" key="4">
    <source>
        <dbReference type="ARBA" id="ARBA00022984"/>
    </source>
</evidence>
<sequence>MGKNEPIGIFDSGVGGLTVVKSLMEKMPDESFIYFGDTAHVPYGNKSEQQLFNYAHKIISFLISKQVKAIIVACGTHSSVTLPSVLQEYSLPMLGVVKAGARSAARLSRNGKIGVAATQATVNKKAYTREIQELEPDFQVYETACPRFVPLVEAGKLNNSESREAVAEYLGPLLAQGIDTLVLGCTHYPFLATAISEFAGEKLELVDTSCETIDELQEIFGAQDLFNNSGKKPRHEFYVSGHDDSFFNVGRLLMGDIIKEIHKLDWD</sequence>
<keyword evidence="4 7" id="KW-0573">Peptidoglycan synthesis</keyword>
<dbReference type="Pfam" id="PF01177">
    <property type="entry name" value="Asp_Glu_race"/>
    <property type="match status" value="1"/>
</dbReference>
<dbReference type="eggNOG" id="COG0796">
    <property type="taxonomic scope" value="Bacteria"/>
</dbReference>
<dbReference type="HAMAP" id="MF_00258">
    <property type="entry name" value="Glu_racemase"/>
    <property type="match status" value="1"/>
</dbReference>
<dbReference type="Proteomes" id="UP000001968">
    <property type="component" value="Chromosome"/>
</dbReference>
<dbReference type="GO" id="GO:0009252">
    <property type="term" value="P:peptidoglycan biosynthetic process"/>
    <property type="evidence" value="ECO:0007669"/>
    <property type="project" value="UniProtKB-UniRule"/>
</dbReference>
<dbReference type="FunFam" id="3.40.50.1860:FF:000001">
    <property type="entry name" value="Glutamate racemase"/>
    <property type="match status" value="1"/>
</dbReference>
<dbReference type="Gene3D" id="3.40.50.1860">
    <property type="match status" value="2"/>
</dbReference>
<dbReference type="InterPro" id="IPR033134">
    <property type="entry name" value="Asp/Glu_racemase_AS_2"/>
</dbReference>
<evidence type="ECO:0000256" key="7">
    <source>
        <dbReference type="HAMAP-Rule" id="MF_00258"/>
    </source>
</evidence>
<evidence type="ECO:0000256" key="1">
    <source>
        <dbReference type="ARBA" id="ARBA00001602"/>
    </source>
</evidence>
<dbReference type="RefSeq" id="WP_011639893.1">
    <property type="nucleotide sequence ID" value="NC_008346.1"/>
</dbReference>
<keyword evidence="6 7" id="KW-0961">Cell wall biogenesis/degradation</keyword>
<dbReference type="InterPro" id="IPR015942">
    <property type="entry name" value="Asp/Glu/hydantoin_racemase"/>
</dbReference>
<dbReference type="GO" id="GO:0071555">
    <property type="term" value="P:cell wall organization"/>
    <property type="evidence" value="ECO:0007669"/>
    <property type="project" value="UniProtKB-KW"/>
</dbReference>
<evidence type="ECO:0000313" key="8">
    <source>
        <dbReference type="EMBL" id="ABI67785.1"/>
    </source>
</evidence>
<proteinExistence type="inferred from homology"/>
<comment type="pathway">
    <text evidence="7">Cell wall biogenesis; peptidoglycan biosynthesis.</text>
</comment>
<protein>
    <recommendedName>
        <fullName evidence="2 7">Glutamate racemase</fullName>
        <ecNumber evidence="2 7">5.1.1.3</ecNumber>
    </recommendedName>
</protein>
<keyword evidence="9" id="KW-1185">Reference proteome</keyword>
<dbReference type="STRING" id="335541.Swol_0449"/>
<keyword evidence="3 7" id="KW-0133">Cell shape</keyword>
<comment type="similarity">
    <text evidence="7">Belongs to the aspartate/glutamate racemases family.</text>
</comment>
<dbReference type="EC" id="5.1.1.3" evidence="2 7"/>
<comment type="function">
    <text evidence="7">Provides the (R)-glutamate required for cell wall biosynthesis.</text>
</comment>
<comment type="catalytic activity">
    <reaction evidence="1 7">
        <text>L-glutamate = D-glutamate</text>
        <dbReference type="Rhea" id="RHEA:12813"/>
        <dbReference type="ChEBI" id="CHEBI:29985"/>
        <dbReference type="ChEBI" id="CHEBI:29986"/>
        <dbReference type="EC" id="5.1.1.3"/>
    </reaction>
</comment>